<keyword evidence="3" id="KW-1185">Reference proteome</keyword>
<dbReference type="OrthoDB" id="7395641at2759"/>
<accession>A0A8S3XIC7</accession>
<evidence type="ECO:0000256" key="1">
    <source>
        <dbReference type="SAM" id="MobiDB-lite"/>
    </source>
</evidence>
<feature type="region of interest" description="Disordered" evidence="1">
    <location>
        <begin position="61"/>
        <end position="88"/>
    </location>
</feature>
<sequence>MALEKIERQLRKKTMEDYPKKILKEEKRKQLKEDLAKEIEQGNNAFIRYGKIIILKDKKLPQQNNKRNLSVSPENSGTPNSPFTNNITHTSKRNRTVKAFMATTKVKENTTKKVKETMVSTE</sequence>
<comment type="caution">
    <text evidence="2">The sequence shown here is derived from an EMBL/GenBank/DDBJ whole genome shotgun (WGS) entry which is preliminary data.</text>
</comment>
<organism evidence="2 3">
    <name type="scientific">Parnassius apollo</name>
    <name type="common">Apollo butterfly</name>
    <name type="synonym">Papilio apollo</name>
    <dbReference type="NCBI Taxonomy" id="110799"/>
    <lineage>
        <taxon>Eukaryota</taxon>
        <taxon>Metazoa</taxon>
        <taxon>Ecdysozoa</taxon>
        <taxon>Arthropoda</taxon>
        <taxon>Hexapoda</taxon>
        <taxon>Insecta</taxon>
        <taxon>Pterygota</taxon>
        <taxon>Neoptera</taxon>
        <taxon>Endopterygota</taxon>
        <taxon>Lepidoptera</taxon>
        <taxon>Glossata</taxon>
        <taxon>Ditrysia</taxon>
        <taxon>Papilionoidea</taxon>
        <taxon>Papilionidae</taxon>
        <taxon>Parnassiinae</taxon>
        <taxon>Parnassini</taxon>
        <taxon>Parnassius</taxon>
        <taxon>Parnassius</taxon>
    </lineage>
</organism>
<protein>
    <submittedName>
        <fullName evidence="2">(apollo) hypothetical protein</fullName>
    </submittedName>
</protein>
<dbReference type="AlphaFoldDB" id="A0A8S3XIC7"/>
<name>A0A8S3XIC7_PARAO</name>
<proteinExistence type="predicted"/>
<dbReference type="Proteomes" id="UP000691718">
    <property type="component" value="Unassembled WGS sequence"/>
</dbReference>
<reference evidence="2" key="1">
    <citation type="submission" date="2021-04" db="EMBL/GenBank/DDBJ databases">
        <authorList>
            <person name="Tunstrom K."/>
        </authorList>
    </citation>
    <scope>NUCLEOTIDE SEQUENCE</scope>
</reference>
<dbReference type="EMBL" id="CAJQZP010001166">
    <property type="protein sequence ID" value="CAG5024708.1"/>
    <property type="molecule type" value="Genomic_DNA"/>
</dbReference>
<evidence type="ECO:0000313" key="3">
    <source>
        <dbReference type="Proteomes" id="UP000691718"/>
    </source>
</evidence>
<evidence type="ECO:0000313" key="2">
    <source>
        <dbReference type="EMBL" id="CAG5024708.1"/>
    </source>
</evidence>
<gene>
    <name evidence="2" type="ORF">PAPOLLO_LOCUS18187</name>
</gene>